<dbReference type="EMBL" id="CASHTH010000423">
    <property type="protein sequence ID" value="CAI8001026.1"/>
    <property type="molecule type" value="Genomic_DNA"/>
</dbReference>
<feature type="chain" id="PRO_5041314362" evidence="3">
    <location>
        <begin position="23"/>
        <end position="169"/>
    </location>
</feature>
<evidence type="ECO:0000256" key="1">
    <source>
        <dbReference type="SAM" id="MobiDB-lite"/>
    </source>
</evidence>
<proteinExistence type="predicted"/>
<name>A0AA35R337_GEOBA</name>
<evidence type="ECO:0000256" key="3">
    <source>
        <dbReference type="SAM" id="SignalP"/>
    </source>
</evidence>
<feature type="compositionally biased region" description="Pro residues" evidence="1">
    <location>
        <begin position="117"/>
        <end position="130"/>
    </location>
</feature>
<dbReference type="AlphaFoldDB" id="A0AA35R337"/>
<evidence type="ECO:0000313" key="5">
    <source>
        <dbReference type="Proteomes" id="UP001174909"/>
    </source>
</evidence>
<sequence length="169" mass="18882">MALRPLPSVVLVVTFLFGYANADHYDDYDDYEYDYQCENQRYGDIDDTAFFVSLFIVMPIIMCVYCCSCCTFCTVAWLVTCIHRWGTRWRRNNDPTIVEVIDPQQVGAPGNIINSGPPMPPDGIDVPPPYSLAAASPSAPPPLTPDSQEVTSVDPKQEQVGDIDHEKED</sequence>
<keyword evidence="5" id="KW-1185">Reference proteome</keyword>
<keyword evidence="2" id="KW-0812">Transmembrane</keyword>
<accession>A0AA35R337</accession>
<keyword evidence="3" id="KW-0732">Signal</keyword>
<feature type="signal peptide" evidence="3">
    <location>
        <begin position="1"/>
        <end position="22"/>
    </location>
</feature>
<evidence type="ECO:0000256" key="2">
    <source>
        <dbReference type="SAM" id="Phobius"/>
    </source>
</evidence>
<reference evidence="4" key="1">
    <citation type="submission" date="2023-03" db="EMBL/GenBank/DDBJ databases">
        <authorList>
            <person name="Steffen K."/>
            <person name="Cardenas P."/>
        </authorList>
    </citation>
    <scope>NUCLEOTIDE SEQUENCE</scope>
</reference>
<feature type="compositionally biased region" description="Basic and acidic residues" evidence="1">
    <location>
        <begin position="155"/>
        <end position="169"/>
    </location>
</feature>
<organism evidence="4 5">
    <name type="scientific">Geodia barretti</name>
    <name type="common">Barrett's horny sponge</name>
    <dbReference type="NCBI Taxonomy" id="519541"/>
    <lineage>
        <taxon>Eukaryota</taxon>
        <taxon>Metazoa</taxon>
        <taxon>Porifera</taxon>
        <taxon>Demospongiae</taxon>
        <taxon>Heteroscleromorpha</taxon>
        <taxon>Tetractinellida</taxon>
        <taxon>Astrophorina</taxon>
        <taxon>Geodiidae</taxon>
        <taxon>Geodia</taxon>
    </lineage>
</organism>
<feature type="transmembrane region" description="Helical" evidence="2">
    <location>
        <begin position="49"/>
        <end position="82"/>
    </location>
</feature>
<keyword evidence="2" id="KW-1133">Transmembrane helix</keyword>
<keyword evidence="2" id="KW-0472">Membrane</keyword>
<gene>
    <name evidence="4" type="ORF">GBAR_LOCUS3098</name>
</gene>
<protein>
    <submittedName>
        <fullName evidence="4">Uncharacterized protein</fullName>
    </submittedName>
</protein>
<dbReference type="Proteomes" id="UP001174909">
    <property type="component" value="Unassembled WGS sequence"/>
</dbReference>
<evidence type="ECO:0000313" key="4">
    <source>
        <dbReference type="EMBL" id="CAI8001026.1"/>
    </source>
</evidence>
<comment type="caution">
    <text evidence="4">The sequence shown here is derived from an EMBL/GenBank/DDBJ whole genome shotgun (WGS) entry which is preliminary data.</text>
</comment>
<feature type="region of interest" description="Disordered" evidence="1">
    <location>
        <begin position="108"/>
        <end position="169"/>
    </location>
</feature>